<dbReference type="AlphaFoldDB" id="Q02BW1"/>
<dbReference type="STRING" id="234267.Acid_0445"/>
<protein>
    <recommendedName>
        <fullName evidence="3">DUF3179 domain-containing protein</fullName>
    </recommendedName>
</protein>
<organism evidence="2">
    <name type="scientific">Solibacter usitatus (strain Ellin6076)</name>
    <dbReference type="NCBI Taxonomy" id="234267"/>
    <lineage>
        <taxon>Bacteria</taxon>
        <taxon>Pseudomonadati</taxon>
        <taxon>Acidobacteriota</taxon>
        <taxon>Terriglobia</taxon>
        <taxon>Bryobacterales</taxon>
        <taxon>Solibacteraceae</taxon>
        <taxon>Candidatus Solibacter</taxon>
    </lineage>
</organism>
<evidence type="ECO:0008006" key="3">
    <source>
        <dbReference type="Google" id="ProtNLM"/>
    </source>
</evidence>
<dbReference type="HOGENOM" id="CLU_1625970_0_0_0"/>
<dbReference type="EMBL" id="CP000473">
    <property type="protein sequence ID" value="ABJ81455.1"/>
    <property type="molecule type" value="Genomic_DNA"/>
</dbReference>
<sequence length="163" mass="17933" precursor="true">MQRTAKKPIVILLACLAVSMICVAYPIYVIRPFRHQGAEELAAALAIMRFRPAITILSGLAAVLAAIWYWRAQLPWWRRALAAVGAVLTIGLAFAARVNVYELMFHPDPHPSFTAAREVKLDGAEKVIAVRVGREARAYPIRGMSYHHIVNDVLGGAAIVATY</sequence>
<reference evidence="2" key="1">
    <citation type="submission" date="2006-10" db="EMBL/GenBank/DDBJ databases">
        <title>Complete sequence of Solibacter usitatus Ellin6076.</title>
        <authorList>
            <consortium name="US DOE Joint Genome Institute"/>
            <person name="Copeland A."/>
            <person name="Lucas S."/>
            <person name="Lapidus A."/>
            <person name="Barry K."/>
            <person name="Detter J.C."/>
            <person name="Glavina del Rio T."/>
            <person name="Hammon N."/>
            <person name="Israni S."/>
            <person name="Dalin E."/>
            <person name="Tice H."/>
            <person name="Pitluck S."/>
            <person name="Thompson L.S."/>
            <person name="Brettin T."/>
            <person name="Bruce D."/>
            <person name="Han C."/>
            <person name="Tapia R."/>
            <person name="Gilna P."/>
            <person name="Schmutz J."/>
            <person name="Larimer F."/>
            <person name="Land M."/>
            <person name="Hauser L."/>
            <person name="Kyrpides N."/>
            <person name="Mikhailova N."/>
            <person name="Janssen P.H."/>
            <person name="Kuske C.R."/>
            <person name="Richardson P."/>
        </authorList>
    </citation>
    <scope>NUCLEOTIDE SEQUENCE</scope>
    <source>
        <strain evidence="2">Ellin6076</strain>
    </source>
</reference>
<feature type="transmembrane region" description="Helical" evidence="1">
    <location>
        <begin position="50"/>
        <end position="69"/>
    </location>
</feature>
<name>Q02BW1_SOLUE</name>
<dbReference type="InterPro" id="IPR021516">
    <property type="entry name" value="DUF3179"/>
</dbReference>
<accession>Q02BW1</accession>
<evidence type="ECO:0000313" key="2">
    <source>
        <dbReference type="EMBL" id="ABJ81455.1"/>
    </source>
</evidence>
<dbReference type="Pfam" id="PF11376">
    <property type="entry name" value="DUF3179"/>
    <property type="match status" value="1"/>
</dbReference>
<gene>
    <name evidence="2" type="ordered locus">Acid_0445</name>
</gene>
<keyword evidence="1" id="KW-1133">Transmembrane helix</keyword>
<feature type="transmembrane region" description="Helical" evidence="1">
    <location>
        <begin position="9"/>
        <end position="30"/>
    </location>
</feature>
<keyword evidence="1" id="KW-0812">Transmembrane</keyword>
<evidence type="ECO:0000256" key="1">
    <source>
        <dbReference type="SAM" id="Phobius"/>
    </source>
</evidence>
<keyword evidence="1" id="KW-0472">Membrane</keyword>
<feature type="transmembrane region" description="Helical" evidence="1">
    <location>
        <begin position="81"/>
        <end position="100"/>
    </location>
</feature>
<dbReference type="KEGG" id="sus:Acid_0445"/>
<dbReference type="InParanoid" id="Q02BW1"/>
<proteinExistence type="predicted"/>